<keyword evidence="3 5" id="KW-1133">Transmembrane helix</keyword>
<dbReference type="HOGENOM" id="CLU_540569_0_0_4"/>
<keyword evidence="4 5" id="KW-0472">Membrane</keyword>
<feature type="transmembrane region" description="Helical" evidence="5">
    <location>
        <begin position="355"/>
        <end position="377"/>
    </location>
</feature>
<dbReference type="PANTHER" id="PTHR37422">
    <property type="entry name" value="TEICHURONIC ACID BIOSYNTHESIS PROTEIN TUAE"/>
    <property type="match status" value="1"/>
</dbReference>
<dbReference type="PANTHER" id="PTHR37422:SF13">
    <property type="entry name" value="LIPOPOLYSACCHARIDE BIOSYNTHESIS PROTEIN PA4999-RELATED"/>
    <property type="match status" value="1"/>
</dbReference>
<keyword evidence="8" id="KW-1185">Reference proteome</keyword>
<accession>B1Y056</accession>
<evidence type="ECO:0000313" key="8">
    <source>
        <dbReference type="Proteomes" id="UP000001693"/>
    </source>
</evidence>
<evidence type="ECO:0000259" key="6">
    <source>
        <dbReference type="Pfam" id="PF04932"/>
    </source>
</evidence>
<feature type="domain" description="O-antigen ligase-related" evidence="6">
    <location>
        <begin position="275"/>
        <end position="414"/>
    </location>
</feature>
<sequence length="504" mass="54923">MNDFIPRRVAEIGNALADGVPLATGQAEPPWWQPLQSTFKFFAIPALIVLVPRLFGSTLPVPALYLLALVCCLLLAKRALSDPELILATFILYLPYTLTYAATIAPGVNGTNGLYALLILAWVARSVREQRPFFTPMPFTGLVKTWAILSLISVATAISTMGLGFITNGKLPDIKGWCDQFIVFFVVLNLIRDGAAARRVAVYMMVGTLLVICSGFTEWLDKRHYDRIDKARLLGPQNQPNDLSAFIVYGFGIPGALIICYMWRLRTWVVATPMLLVTARVLLATFSRGGLIGMGAVVAALLLIRGRVLFATIAVAGTLLVQVVPEVLPDSMNARMSQTSEPSGELDKSSQTRLILWNAAIAITLENPIFGTGFHTFRVIKGMYTEIPVHESDNHNMFLFICSQMGLPTLFVFLLIFARLAYVGVSLHKHALHPFDKAIGLGGVGLAAGVMSINMFGSRMTDTIVMGYVWITIAVISHLRKEQLARQADASGRVDVGPAPGAST</sequence>
<dbReference type="Pfam" id="PF04932">
    <property type="entry name" value="Wzy_C"/>
    <property type="match status" value="1"/>
</dbReference>
<evidence type="ECO:0000256" key="2">
    <source>
        <dbReference type="ARBA" id="ARBA00022692"/>
    </source>
</evidence>
<feature type="transmembrane region" description="Helical" evidence="5">
    <location>
        <begin position="275"/>
        <end position="302"/>
    </location>
</feature>
<dbReference type="RefSeq" id="WP_012348088.1">
    <property type="nucleotide sequence ID" value="NC_010524.1"/>
</dbReference>
<feature type="transmembrane region" description="Helical" evidence="5">
    <location>
        <begin position="63"/>
        <end position="80"/>
    </location>
</feature>
<dbReference type="InterPro" id="IPR007016">
    <property type="entry name" value="O-antigen_ligase-rel_domated"/>
</dbReference>
<organism evidence="7 8">
    <name type="scientific">Leptothrix cholodnii (strain ATCC 51168 / LMG 8142 / SP-6)</name>
    <name type="common">Leptothrix discophora (strain SP-6)</name>
    <dbReference type="NCBI Taxonomy" id="395495"/>
    <lineage>
        <taxon>Bacteria</taxon>
        <taxon>Pseudomonadati</taxon>
        <taxon>Pseudomonadota</taxon>
        <taxon>Betaproteobacteria</taxon>
        <taxon>Burkholderiales</taxon>
        <taxon>Sphaerotilaceae</taxon>
        <taxon>Leptothrix</taxon>
    </lineage>
</organism>
<dbReference type="AlphaFoldDB" id="B1Y056"/>
<dbReference type="InterPro" id="IPR051533">
    <property type="entry name" value="WaaL-like"/>
</dbReference>
<feature type="transmembrane region" description="Helical" evidence="5">
    <location>
        <begin position="308"/>
        <end position="328"/>
    </location>
</feature>
<evidence type="ECO:0000256" key="5">
    <source>
        <dbReference type="SAM" id="Phobius"/>
    </source>
</evidence>
<dbReference type="EMBL" id="CP001013">
    <property type="protein sequence ID" value="ACB35337.1"/>
    <property type="molecule type" value="Genomic_DNA"/>
</dbReference>
<proteinExistence type="predicted"/>
<dbReference type="KEGG" id="lch:Lcho_3077"/>
<evidence type="ECO:0000256" key="4">
    <source>
        <dbReference type="ARBA" id="ARBA00023136"/>
    </source>
</evidence>
<feature type="transmembrane region" description="Helical" evidence="5">
    <location>
        <begin position="243"/>
        <end position="263"/>
    </location>
</feature>
<feature type="transmembrane region" description="Helical" evidence="5">
    <location>
        <begin position="100"/>
        <end position="124"/>
    </location>
</feature>
<dbReference type="GO" id="GO:0016020">
    <property type="term" value="C:membrane"/>
    <property type="evidence" value="ECO:0007669"/>
    <property type="project" value="UniProtKB-SubCell"/>
</dbReference>
<keyword evidence="2 5" id="KW-0812">Transmembrane</keyword>
<dbReference type="OrthoDB" id="9148302at2"/>
<reference evidence="7 8" key="1">
    <citation type="submission" date="2008-03" db="EMBL/GenBank/DDBJ databases">
        <title>Complete sequence of Leptothrix cholodnii SP-6.</title>
        <authorList>
            <consortium name="US DOE Joint Genome Institute"/>
            <person name="Copeland A."/>
            <person name="Lucas S."/>
            <person name="Lapidus A."/>
            <person name="Glavina del Rio T."/>
            <person name="Dalin E."/>
            <person name="Tice H."/>
            <person name="Bruce D."/>
            <person name="Goodwin L."/>
            <person name="Pitluck S."/>
            <person name="Chertkov O."/>
            <person name="Brettin T."/>
            <person name="Detter J.C."/>
            <person name="Han C."/>
            <person name="Kuske C.R."/>
            <person name="Schmutz J."/>
            <person name="Larimer F."/>
            <person name="Land M."/>
            <person name="Hauser L."/>
            <person name="Kyrpides N."/>
            <person name="Lykidis A."/>
            <person name="Emerson D."/>
            <person name="Richardson P."/>
        </authorList>
    </citation>
    <scope>NUCLEOTIDE SEQUENCE [LARGE SCALE GENOMIC DNA]</scope>
    <source>
        <strain evidence="8">ATCC 51168 / LMG 8142 / SP-6</strain>
    </source>
</reference>
<feature type="transmembrane region" description="Helical" evidence="5">
    <location>
        <begin position="200"/>
        <end position="220"/>
    </location>
</feature>
<gene>
    <name evidence="7" type="ordered locus">Lcho_3077</name>
</gene>
<protein>
    <submittedName>
        <fullName evidence="7">O-antigen polymerase</fullName>
    </submittedName>
</protein>
<dbReference type="STRING" id="395495.Lcho_3077"/>
<dbReference type="Proteomes" id="UP000001693">
    <property type="component" value="Chromosome"/>
</dbReference>
<dbReference type="eggNOG" id="COG3307">
    <property type="taxonomic scope" value="Bacteria"/>
</dbReference>
<feature type="transmembrane region" description="Helical" evidence="5">
    <location>
        <begin position="438"/>
        <end position="457"/>
    </location>
</feature>
<feature type="transmembrane region" description="Helical" evidence="5">
    <location>
        <begin position="145"/>
        <end position="168"/>
    </location>
</feature>
<name>B1Y056_LEPCP</name>
<comment type="subcellular location">
    <subcellularLocation>
        <location evidence="1">Membrane</location>
        <topology evidence="1">Multi-pass membrane protein</topology>
    </subcellularLocation>
</comment>
<feature type="transmembrane region" description="Helical" evidence="5">
    <location>
        <begin position="397"/>
        <end position="417"/>
    </location>
</feature>
<evidence type="ECO:0000313" key="7">
    <source>
        <dbReference type="EMBL" id="ACB35337.1"/>
    </source>
</evidence>
<evidence type="ECO:0000256" key="1">
    <source>
        <dbReference type="ARBA" id="ARBA00004141"/>
    </source>
</evidence>
<evidence type="ECO:0000256" key="3">
    <source>
        <dbReference type="ARBA" id="ARBA00022989"/>
    </source>
</evidence>